<proteinExistence type="predicted"/>
<reference evidence="1 2" key="1">
    <citation type="journal article" date="2019" name="Sci. Rep.">
        <title>Orb-weaving spider Araneus ventricosus genome elucidates the spidroin gene catalogue.</title>
        <authorList>
            <person name="Kono N."/>
            <person name="Nakamura H."/>
            <person name="Ohtoshi R."/>
            <person name="Moran D.A.P."/>
            <person name="Shinohara A."/>
            <person name="Yoshida Y."/>
            <person name="Fujiwara M."/>
            <person name="Mori M."/>
            <person name="Tomita M."/>
            <person name="Arakawa K."/>
        </authorList>
    </citation>
    <scope>NUCLEOTIDE SEQUENCE [LARGE SCALE GENOMIC DNA]</scope>
</reference>
<protein>
    <submittedName>
        <fullName evidence="1">Uncharacterized protein</fullName>
    </submittedName>
</protein>
<gene>
    <name evidence="1" type="ORF">AVEN_242723_1</name>
</gene>
<dbReference type="AlphaFoldDB" id="A0A4Y2SX26"/>
<name>A0A4Y2SX26_ARAVE</name>
<accession>A0A4Y2SX26</accession>
<keyword evidence="2" id="KW-1185">Reference proteome</keyword>
<sequence length="157" mass="18493">MKISRIIFLCPLFSPREASKRDTIENQYIIFSPSLFTPEKSNEYTLLEKIEETMCSSVSFHPPEKLPNDIENRKRLYSPSLSPSFKTIYRLKIEETIFSPPSLFTSPEKFSNEIPRKSKRLYSLRLSFLPREASKRDTIEKSKRLYSLPLFHLEKLP</sequence>
<dbReference type="EMBL" id="BGPR01024027">
    <property type="protein sequence ID" value="GBN91719.1"/>
    <property type="molecule type" value="Genomic_DNA"/>
</dbReference>
<evidence type="ECO:0000313" key="2">
    <source>
        <dbReference type="Proteomes" id="UP000499080"/>
    </source>
</evidence>
<comment type="caution">
    <text evidence="1">The sequence shown here is derived from an EMBL/GenBank/DDBJ whole genome shotgun (WGS) entry which is preliminary data.</text>
</comment>
<dbReference type="Proteomes" id="UP000499080">
    <property type="component" value="Unassembled WGS sequence"/>
</dbReference>
<organism evidence="1 2">
    <name type="scientific">Araneus ventricosus</name>
    <name type="common">Orbweaver spider</name>
    <name type="synonym">Epeira ventricosa</name>
    <dbReference type="NCBI Taxonomy" id="182803"/>
    <lineage>
        <taxon>Eukaryota</taxon>
        <taxon>Metazoa</taxon>
        <taxon>Ecdysozoa</taxon>
        <taxon>Arthropoda</taxon>
        <taxon>Chelicerata</taxon>
        <taxon>Arachnida</taxon>
        <taxon>Araneae</taxon>
        <taxon>Araneomorphae</taxon>
        <taxon>Entelegynae</taxon>
        <taxon>Araneoidea</taxon>
        <taxon>Araneidae</taxon>
        <taxon>Araneus</taxon>
    </lineage>
</organism>
<evidence type="ECO:0000313" key="1">
    <source>
        <dbReference type="EMBL" id="GBN91719.1"/>
    </source>
</evidence>